<dbReference type="InterPro" id="IPR006757">
    <property type="entry name" value="OGF_rcpt"/>
</dbReference>
<feature type="domain" description="Opioid growth factor receptor (OGFr) conserved" evidence="3">
    <location>
        <begin position="139"/>
        <end position="204"/>
    </location>
</feature>
<feature type="region of interest" description="Disordered" evidence="2">
    <location>
        <begin position="58"/>
        <end position="78"/>
    </location>
</feature>
<sequence length="354" mass="40613">MNLYTKSIAPKQLLRAKPQYPIQHIFRYHSGVNTLHSNTTALATSSHHAFTTVNSRIHTRQTHHKTPTTTLQAQKRKHSPFQTLLTRSMSTTKRLKLPNMRPTKPATQSPSTPLIIRFYDPTTRAKDSHGRTQSQILAWPNNELEACHNYIQILFPLPEGSPFNFAAPVIDREVMLAFRARGELRSGLKRSFERMLGFYGFMLEGGGEETEIEVEKPDQDRTNDEPETTVPDKETTPYSIVRAPHWPRASRNWARRVDHNHLRITRILRCLRVLGLEEECVAFFAALQDVYDDPGIQISERSMMYWGRAVMRPLFVAPDDEEIAWLRVWEEGEGGKLGEEGEKRKRGGEGEGDE</sequence>
<dbReference type="AlphaFoldDB" id="A0A6A5ZYQ6"/>
<dbReference type="GO" id="GO:0140625">
    <property type="term" value="F:opioid growth factor receptor activity"/>
    <property type="evidence" value="ECO:0007669"/>
    <property type="project" value="InterPro"/>
</dbReference>
<dbReference type="PANTHER" id="PTHR14015">
    <property type="entry name" value="OPIOID GROWTH FACTOR RECEPTOR OGFR ZETA-TYPE OPIOID RECEPTOR"/>
    <property type="match status" value="1"/>
</dbReference>
<evidence type="ECO:0000313" key="5">
    <source>
        <dbReference type="Proteomes" id="UP000799771"/>
    </source>
</evidence>
<dbReference type="RefSeq" id="XP_033517845.1">
    <property type="nucleotide sequence ID" value="XM_033666367.1"/>
</dbReference>
<evidence type="ECO:0000256" key="2">
    <source>
        <dbReference type="SAM" id="MobiDB-lite"/>
    </source>
</evidence>
<proteinExistence type="inferred from homology"/>
<dbReference type="GeneID" id="54406799"/>
<dbReference type="GO" id="GO:0016020">
    <property type="term" value="C:membrane"/>
    <property type="evidence" value="ECO:0007669"/>
    <property type="project" value="InterPro"/>
</dbReference>
<accession>A0A6A5ZYQ6</accession>
<keyword evidence="5" id="KW-1185">Reference proteome</keyword>
<protein>
    <recommendedName>
        <fullName evidence="3">Opioid growth factor receptor (OGFr) conserved domain-containing protein</fullName>
    </recommendedName>
</protein>
<dbReference type="OrthoDB" id="9030204at2759"/>
<dbReference type="PANTHER" id="PTHR14015:SF2">
    <property type="entry name" value="OPIOID GROWTH FACTOR RECEPTOR (OGFR) CONSERVED DOMAIN-CONTAINING PROTEIN"/>
    <property type="match status" value="1"/>
</dbReference>
<evidence type="ECO:0000313" key="4">
    <source>
        <dbReference type="EMBL" id="KAF2123451.1"/>
    </source>
</evidence>
<reference evidence="4" key="1">
    <citation type="journal article" date="2020" name="Stud. Mycol.">
        <title>101 Dothideomycetes genomes: a test case for predicting lifestyles and emergence of pathogens.</title>
        <authorList>
            <person name="Haridas S."/>
            <person name="Albert R."/>
            <person name="Binder M."/>
            <person name="Bloem J."/>
            <person name="Labutti K."/>
            <person name="Salamov A."/>
            <person name="Andreopoulos B."/>
            <person name="Baker S."/>
            <person name="Barry K."/>
            <person name="Bills G."/>
            <person name="Bluhm B."/>
            <person name="Cannon C."/>
            <person name="Castanera R."/>
            <person name="Culley D."/>
            <person name="Daum C."/>
            <person name="Ezra D."/>
            <person name="Gonzalez J."/>
            <person name="Henrissat B."/>
            <person name="Kuo A."/>
            <person name="Liang C."/>
            <person name="Lipzen A."/>
            <person name="Lutzoni F."/>
            <person name="Magnuson J."/>
            <person name="Mondo S."/>
            <person name="Nolan M."/>
            <person name="Ohm R."/>
            <person name="Pangilinan J."/>
            <person name="Park H.-J."/>
            <person name="Ramirez L."/>
            <person name="Alfaro M."/>
            <person name="Sun H."/>
            <person name="Tritt A."/>
            <person name="Yoshinaga Y."/>
            <person name="Zwiers L.-H."/>
            <person name="Turgeon B."/>
            <person name="Goodwin S."/>
            <person name="Spatafora J."/>
            <person name="Crous P."/>
            <person name="Grigoriev I."/>
        </authorList>
    </citation>
    <scope>NUCLEOTIDE SEQUENCE</scope>
    <source>
        <strain evidence="4">CBS 119687</strain>
    </source>
</reference>
<evidence type="ECO:0000259" key="3">
    <source>
        <dbReference type="Pfam" id="PF04664"/>
    </source>
</evidence>
<dbReference type="InterPro" id="IPR039574">
    <property type="entry name" value="OGFr"/>
</dbReference>
<organism evidence="4 5">
    <name type="scientific">Dothidotthia symphoricarpi CBS 119687</name>
    <dbReference type="NCBI Taxonomy" id="1392245"/>
    <lineage>
        <taxon>Eukaryota</taxon>
        <taxon>Fungi</taxon>
        <taxon>Dikarya</taxon>
        <taxon>Ascomycota</taxon>
        <taxon>Pezizomycotina</taxon>
        <taxon>Dothideomycetes</taxon>
        <taxon>Pleosporomycetidae</taxon>
        <taxon>Pleosporales</taxon>
        <taxon>Dothidotthiaceae</taxon>
        <taxon>Dothidotthia</taxon>
    </lineage>
</organism>
<dbReference type="Proteomes" id="UP000799771">
    <property type="component" value="Unassembled WGS sequence"/>
</dbReference>
<gene>
    <name evidence="4" type="ORF">P153DRAFT_352101</name>
</gene>
<evidence type="ECO:0000256" key="1">
    <source>
        <dbReference type="ARBA" id="ARBA00010365"/>
    </source>
</evidence>
<name>A0A6A5ZYQ6_9PLEO</name>
<feature type="region of interest" description="Disordered" evidence="2">
    <location>
        <begin position="214"/>
        <end position="234"/>
    </location>
</feature>
<comment type="similarity">
    <text evidence="1">Belongs to the opioid growth factor receptor family.</text>
</comment>
<dbReference type="EMBL" id="ML977527">
    <property type="protein sequence ID" value="KAF2123451.1"/>
    <property type="molecule type" value="Genomic_DNA"/>
</dbReference>
<dbReference type="Pfam" id="PF04664">
    <property type="entry name" value="OGFr_N"/>
    <property type="match status" value="1"/>
</dbReference>